<dbReference type="EMBL" id="JACIJP010000001">
    <property type="protein sequence ID" value="MBB6122928.1"/>
    <property type="molecule type" value="Genomic_DNA"/>
</dbReference>
<feature type="domain" description="Type II CBASS E2 protein" evidence="1">
    <location>
        <begin position="8"/>
        <end position="145"/>
    </location>
</feature>
<accession>A0A841J347</accession>
<dbReference type="InterPro" id="IPR058588">
    <property type="entry name" value="E2-CBASS"/>
</dbReference>
<dbReference type="AlphaFoldDB" id="A0A841J347"/>
<keyword evidence="3" id="KW-1185">Reference proteome</keyword>
<evidence type="ECO:0000259" key="1">
    <source>
        <dbReference type="Pfam" id="PF26395"/>
    </source>
</evidence>
<sequence>MSLSLVQQDRLIRRQWPFRTILLGDHFGLWRGTVIGLSAPYEISIIYVQRHFQPGFEYAYPFFPQVRVHAPLITRRAEAPDDPIPHVYDEGLTDYPSLCLFDPAERGWDSSRAIATTTIPWAADWLRFYEAWQATGVWTGGGRDHFVPGPDDLDPVGMPTNAARIRVARLIGSSASRALLARATAGVDAVDPLHRYHWADVPDASWTRRPILPVSPRAHDFGITT</sequence>
<reference evidence="2 3" key="1">
    <citation type="submission" date="2020-08" db="EMBL/GenBank/DDBJ databases">
        <title>Genomic Encyclopedia of Type Strains, Phase IV (KMG-IV): sequencing the most valuable type-strain genomes for metagenomic binning, comparative biology and taxonomic classification.</title>
        <authorList>
            <person name="Goeker M."/>
        </authorList>
    </citation>
    <scope>NUCLEOTIDE SEQUENCE [LARGE SCALE GENOMIC DNA]</scope>
    <source>
        <strain evidence="2 3">DSM 102255</strain>
    </source>
</reference>
<comment type="caution">
    <text evidence="2">The sequence shown here is derived from an EMBL/GenBank/DDBJ whole genome shotgun (WGS) entry which is preliminary data.</text>
</comment>
<organism evidence="2 3">
    <name type="scientific">Sphingobium subterraneum</name>
    <dbReference type="NCBI Taxonomy" id="627688"/>
    <lineage>
        <taxon>Bacteria</taxon>
        <taxon>Pseudomonadati</taxon>
        <taxon>Pseudomonadota</taxon>
        <taxon>Alphaproteobacteria</taxon>
        <taxon>Sphingomonadales</taxon>
        <taxon>Sphingomonadaceae</taxon>
        <taxon>Sphingobium</taxon>
    </lineage>
</organism>
<evidence type="ECO:0000313" key="2">
    <source>
        <dbReference type="EMBL" id="MBB6122928.1"/>
    </source>
</evidence>
<gene>
    <name evidence="2" type="ORF">FHS92_000635</name>
</gene>
<protein>
    <recommendedName>
        <fullName evidence="1">Type II CBASS E2 protein domain-containing protein</fullName>
    </recommendedName>
</protein>
<dbReference type="Pfam" id="PF26395">
    <property type="entry name" value="E2-CBASS"/>
    <property type="match status" value="1"/>
</dbReference>
<evidence type="ECO:0000313" key="3">
    <source>
        <dbReference type="Proteomes" id="UP000552700"/>
    </source>
</evidence>
<dbReference type="RefSeq" id="WP_184077441.1">
    <property type="nucleotide sequence ID" value="NZ_JACIJP010000001.1"/>
</dbReference>
<dbReference type="Proteomes" id="UP000552700">
    <property type="component" value="Unassembled WGS sequence"/>
</dbReference>
<name>A0A841J347_9SPHN</name>
<proteinExistence type="predicted"/>